<keyword evidence="1" id="KW-0234">DNA repair</keyword>
<comment type="catalytic activity">
    <reaction evidence="1">
        <text>ATP + H2O = ADP + phosphate + H(+)</text>
        <dbReference type="Rhea" id="RHEA:13065"/>
        <dbReference type="ChEBI" id="CHEBI:15377"/>
        <dbReference type="ChEBI" id="CHEBI:15378"/>
        <dbReference type="ChEBI" id="CHEBI:30616"/>
        <dbReference type="ChEBI" id="CHEBI:43474"/>
        <dbReference type="ChEBI" id="CHEBI:456216"/>
        <dbReference type="EC" id="3.6.4.12"/>
    </reaction>
</comment>
<dbReference type="GO" id="GO:0046872">
    <property type="term" value="F:metal ion binding"/>
    <property type="evidence" value="ECO:0007669"/>
    <property type="project" value="UniProtKB-UniRule"/>
</dbReference>
<dbReference type="GO" id="GO:0033567">
    <property type="term" value="P:DNA replication, Okazaki fragment processing"/>
    <property type="evidence" value="ECO:0007669"/>
    <property type="project" value="UniProtKB-UniRule"/>
</dbReference>
<dbReference type="GO" id="GO:0017108">
    <property type="term" value="F:5'-flap endonuclease activity"/>
    <property type="evidence" value="ECO:0007669"/>
    <property type="project" value="UniProtKB-UniRule"/>
</dbReference>
<keyword evidence="1" id="KW-0408">Iron</keyword>
<comment type="subcellular location">
    <subcellularLocation>
        <location evidence="1">Nucleus</location>
    </subcellularLocation>
    <subcellularLocation>
        <location evidence="1">Chromosome</location>
    </subcellularLocation>
</comment>
<comment type="function">
    <text evidence="1">Key enzyme involved in DNA replication and DNA repair. Involved in Okazaki fragments processing by cleaving long flaps that escape FEN1: flaps that are longer than 27 nucleotides are coated by replication protein A complex (RPA), leading to recruit DNA2 which cleaves the flap until it is too short to bind RPA and becomes a substrate for FEN1. Also involved in 5'-end resection of DNA during double-strand break (DSB) repair by mediating the cleavage of 5'-ssDNA.</text>
</comment>
<sequence>QFLHLLPILLQVPKFATKLSSKIAKIAGPIFKRLNRDQERAILQVLAAESYILIRGMPGTGKTSTIAALIELLTALGQTVLVTSYTHSALDNILLGLVGRVDFVRLGSSGRVHPDILPYAEETLLRDGGGSVEDLKKLYENKAVVGATCHGSWHFVFNKRKFDVCIVDEATQVHQPIVLKHLFSASKFVLVGDPEQLSPLVHSNRARENGLGTSLFERLDRPSVTARLALQYRMNACVLKLANGITYGGQLKCANAQVENATLSYDDDDKIVERPDWLKMCLSKELQRSVIVLDVKSSMSVKDGHHGNINIDEANVVIQILKSLKEANDIMNDRSRLTVAVTRAKVKMIIVGNVDLLKQYDSFRKLFEFIPRDNFCKVT</sequence>
<dbReference type="EMBL" id="JBFDAA010000017">
    <property type="protein sequence ID" value="KAL1116793.1"/>
    <property type="molecule type" value="Genomic_DNA"/>
</dbReference>
<dbReference type="InterPro" id="IPR045055">
    <property type="entry name" value="DNA2/NAM7-like"/>
</dbReference>
<name>A0ABD0YCM8_9HEMI</name>
<organism evidence="4 5">
    <name type="scientific">Ranatra chinensis</name>
    <dbReference type="NCBI Taxonomy" id="642074"/>
    <lineage>
        <taxon>Eukaryota</taxon>
        <taxon>Metazoa</taxon>
        <taxon>Ecdysozoa</taxon>
        <taxon>Arthropoda</taxon>
        <taxon>Hexapoda</taxon>
        <taxon>Insecta</taxon>
        <taxon>Pterygota</taxon>
        <taxon>Neoptera</taxon>
        <taxon>Paraneoptera</taxon>
        <taxon>Hemiptera</taxon>
        <taxon>Heteroptera</taxon>
        <taxon>Panheteroptera</taxon>
        <taxon>Nepomorpha</taxon>
        <taxon>Nepidae</taxon>
        <taxon>Ranatrinae</taxon>
        <taxon>Ranatra</taxon>
    </lineage>
</organism>
<dbReference type="GO" id="GO:0017116">
    <property type="term" value="F:single-stranded DNA helicase activity"/>
    <property type="evidence" value="ECO:0007669"/>
    <property type="project" value="UniProtKB-UniRule"/>
</dbReference>
<feature type="non-terminal residue" evidence="4">
    <location>
        <position position="1"/>
    </location>
</feature>
<dbReference type="PANTHER" id="PTHR10887">
    <property type="entry name" value="DNA2/NAM7 HELICASE FAMILY"/>
    <property type="match status" value="1"/>
</dbReference>
<feature type="domain" description="DNA2/NAM7 helicase helicase" evidence="2">
    <location>
        <begin position="34"/>
        <end position="125"/>
    </location>
</feature>
<proteinExistence type="inferred from homology"/>
<dbReference type="InterPro" id="IPR041677">
    <property type="entry name" value="DNA2/NAM7_AAA_11"/>
</dbReference>
<feature type="domain" description="DNA2/NAM7 helicase-like C-terminal" evidence="3">
    <location>
        <begin position="212"/>
        <end position="327"/>
    </location>
</feature>
<reference evidence="4 5" key="1">
    <citation type="submission" date="2024-07" db="EMBL/GenBank/DDBJ databases">
        <title>Chromosome-level genome assembly of the water stick insect Ranatra chinensis (Heteroptera: Nepidae).</title>
        <authorList>
            <person name="Liu X."/>
        </authorList>
    </citation>
    <scope>NUCLEOTIDE SEQUENCE [LARGE SCALE GENOMIC DNA]</scope>
    <source>
        <strain evidence="4">Cailab_2021Rc</strain>
        <tissue evidence="4">Muscle</tissue>
    </source>
</reference>
<keyword evidence="1" id="KW-0511">Multifunctional enzyme</keyword>
<dbReference type="PANTHER" id="PTHR10887:SF433">
    <property type="entry name" value="DNA REPLICATION ATP-DEPENDENT HELICASE_NUCLEASE DNA2"/>
    <property type="match status" value="1"/>
</dbReference>
<evidence type="ECO:0000313" key="5">
    <source>
        <dbReference type="Proteomes" id="UP001558652"/>
    </source>
</evidence>
<keyword evidence="1" id="KW-0347">Helicase</keyword>
<keyword evidence="1" id="KW-0378">Hydrolase</keyword>
<keyword evidence="1" id="KW-0067">ATP-binding</keyword>
<keyword evidence="1" id="KW-0004">4Fe-4S</keyword>
<keyword evidence="1" id="KW-0539">Nucleus</keyword>
<evidence type="ECO:0000313" key="4">
    <source>
        <dbReference type="EMBL" id="KAL1116793.1"/>
    </source>
</evidence>
<dbReference type="CDD" id="cd18041">
    <property type="entry name" value="DEXXQc_DNA2"/>
    <property type="match status" value="1"/>
</dbReference>
<dbReference type="GO" id="GO:0005524">
    <property type="term" value="F:ATP binding"/>
    <property type="evidence" value="ECO:0007669"/>
    <property type="project" value="UniProtKB-UniRule"/>
</dbReference>
<dbReference type="InterPro" id="IPR026851">
    <property type="entry name" value="Dna2/JHS1_DEXXQ-box"/>
</dbReference>
<keyword evidence="1" id="KW-0235">DNA replication</keyword>
<dbReference type="Gene3D" id="3.40.50.300">
    <property type="entry name" value="P-loop containing nucleotide triphosphate hydrolases"/>
    <property type="match status" value="3"/>
</dbReference>
<evidence type="ECO:0000259" key="3">
    <source>
        <dbReference type="Pfam" id="PF13087"/>
    </source>
</evidence>
<dbReference type="GO" id="GO:0006281">
    <property type="term" value="P:DNA repair"/>
    <property type="evidence" value="ECO:0007669"/>
    <property type="project" value="UniProtKB-KW"/>
</dbReference>
<gene>
    <name evidence="4" type="ORF">AAG570_005264</name>
</gene>
<dbReference type="Pfam" id="PF13087">
    <property type="entry name" value="AAA_12"/>
    <property type="match status" value="1"/>
</dbReference>
<keyword evidence="1" id="KW-0411">Iron-sulfur</keyword>
<keyword evidence="5" id="KW-1185">Reference proteome</keyword>
<dbReference type="GO" id="GO:0003677">
    <property type="term" value="F:DNA binding"/>
    <property type="evidence" value="ECO:0007669"/>
    <property type="project" value="UniProtKB-UniRule"/>
</dbReference>
<keyword evidence="1" id="KW-0547">Nucleotide-binding</keyword>
<accession>A0ABD0YCM8</accession>
<dbReference type="InterPro" id="IPR041679">
    <property type="entry name" value="DNA2/NAM7-like_C"/>
</dbReference>
<dbReference type="InterPro" id="IPR027417">
    <property type="entry name" value="P-loop_NTPase"/>
</dbReference>
<dbReference type="SUPFAM" id="SSF52540">
    <property type="entry name" value="P-loop containing nucleoside triphosphate hydrolases"/>
    <property type="match status" value="1"/>
</dbReference>
<dbReference type="GO" id="GO:0005634">
    <property type="term" value="C:nucleus"/>
    <property type="evidence" value="ECO:0007669"/>
    <property type="project" value="UniProtKB-SubCell"/>
</dbReference>
<evidence type="ECO:0000256" key="1">
    <source>
        <dbReference type="RuleBase" id="RU367041"/>
    </source>
</evidence>
<keyword evidence="1" id="KW-0158">Chromosome</keyword>
<comment type="similarity">
    <text evidence="1">Belongs to the DNA2/NAM7 helicase family.</text>
</comment>
<keyword evidence="1" id="KW-0238">DNA-binding</keyword>
<dbReference type="EC" id="3.1.-.-" evidence="1"/>
<dbReference type="GO" id="GO:0005694">
    <property type="term" value="C:chromosome"/>
    <property type="evidence" value="ECO:0007669"/>
    <property type="project" value="UniProtKB-SubCell"/>
</dbReference>
<dbReference type="Proteomes" id="UP001558652">
    <property type="component" value="Unassembled WGS sequence"/>
</dbReference>
<keyword evidence="1" id="KW-0479">Metal-binding</keyword>
<evidence type="ECO:0000259" key="2">
    <source>
        <dbReference type="Pfam" id="PF13086"/>
    </source>
</evidence>
<keyword evidence="1" id="KW-0540">Nuclease</keyword>
<dbReference type="AlphaFoldDB" id="A0ABD0YCM8"/>
<feature type="domain" description="DNA2/NAM7 helicase helicase" evidence="2">
    <location>
        <begin position="136"/>
        <end position="203"/>
    </location>
</feature>
<dbReference type="GO" id="GO:0051539">
    <property type="term" value="F:4 iron, 4 sulfur cluster binding"/>
    <property type="evidence" value="ECO:0007669"/>
    <property type="project" value="UniProtKB-UniRule"/>
</dbReference>
<comment type="caution">
    <text evidence="4">The sequence shown here is derived from an EMBL/GenBank/DDBJ whole genome shotgun (WGS) entry which is preliminary data.</text>
</comment>
<keyword evidence="1" id="KW-0227">DNA damage</keyword>
<protein>
    <recommendedName>
        <fullName evidence="1">DNA replication ATP-dependent helicase/nuclease</fullName>
        <ecNumber evidence="1">3.1.-.-</ecNumber>
        <ecNumber evidence="1">3.6.4.12</ecNumber>
    </recommendedName>
</protein>
<dbReference type="EC" id="3.6.4.12" evidence="1"/>
<dbReference type="Pfam" id="PF13086">
    <property type="entry name" value="AAA_11"/>
    <property type="match status" value="2"/>
</dbReference>